<evidence type="ECO:0000313" key="1">
    <source>
        <dbReference type="EMBL" id="TWT92511.1"/>
    </source>
</evidence>
<dbReference type="AlphaFoldDB" id="A0A5C5ZZQ6"/>
<dbReference type="InterPro" id="IPR036515">
    <property type="entry name" value="Transposase_17_sf"/>
</dbReference>
<proteinExistence type="predicted"/>
<reference evidence="1 2" key="1">
    <citation type="submission" date="2019-02" db="EMBL/GenBank/DDBJ databases">
        <title>Deep-cultivation of Planctomycetes and their phenomic and genomic characterization uncovers novel biology.</title>
        <authorList>
            <person name="Wiegand S."/>
            <person name="Jogler M."/>
            <person name="Boedeker C."/>
            <person name="Pinto D."/>
            <person name="Vollmers J."/>
            <person name="Rivas-Marin E."/>
            <person name="Kohn T."/>
            <person name="Peeters S.H."/>
            <person name="Heuer A."/>
            <person name="Rast P."/>
            <person name="Oberbeckmann S."/>
            <person name="Bunk B."/>
            <person name="Jeske O."/>
            <person name="Meyerdierks A."/>
            <person name="Storesund J.E."/>
            <person name="Kallscheuer N."/>
            <person name="Luecker S."/>
            <person name="Lage O.M."/>
            <person name="Pohl T."/>
            <person name="Merkel B.J."/>
            <person name="Hornburger P."/>
            <person name="Mueller R.-W."/>
            <person name="Bruemmer F."/>
            <person name="Labrenz M."/>
            <person name="Spormann A.M."/>
            <person name="Op Den Camp H."/>
            <person name="Overmann J."/>
            <person name="Amann R."/>
            <person name="Jetten M.S.M."/>
            <person name="Mascher T."/>
            <person name="Medema M.H."/>
            <person name="Devos D.P."/>
            <person name="Kaster A.-K."/>
            <person name="Ovreas L."/>
            <person name="Rohde M."/>
            <person name="Galperin M.Y."/>
            <person name="Jogler C."/>
        </authorList>
    </citation>
    <scope>NUCLEOTIDE SEQUENCE [LARGE SCALE GENOMIC DNA]</scope>
    <source>
        <strain evidence="1 2">Pla100</strain>
    </source>
</reference>
<dbReference type="GO" id="GO:0003677">
    <property type="term" value="F:DNA binding"/>
    <property type="evidence" value="ECO:0007669"/>
    <property type="project" value="InterPro"/>
</dbReference>
<accession>A0A5C5ZZQ6</accession>
<dbReference type="EMBL" id="SJPM01000011">
    <property type="protein sequence ID" value="TWT92511.1"/>
    <property type="molecule type" value="Genomic_DNA"/>
</dbReference>
<comment type="caution">
    <text evidence="1">The sequence shown here is derived from an EMBL/GenBank/DDBJ whole genome shotgun (WGS) entry which is preliminary data.</text>
</comment>
<organism evidence="1 2">
    <name type="scientific">Neorhodopirellula pilleata</name>
    <dbReference type="NCBI Taxonomy" id="2714738"/>
    <lineage>
        <taxon>Bacteria</taxon>
        <taxon>Pseudomonadati</taxon>
        <taxon>Planctomycetota</taxon>
        <taxon>Planctomycetia</taxon>
        <taxon>Pirellulales</taxon>
        <taxon>Pirellulaceae</taxon>
        <taxon>Neorhodopirellula</taxon>
    </lineage>
</organism>
<dbReference type="Gene3D" id="3.30.70.1290">
    <property type="entry name" value="Transposase IS200-like"/>
    <property type="match status" value="1"/>
</dbReference>
<dbReference type="GO" id="GO:0004803">
    <property type="term" value="F:transposase activity"/>
    <property type="evidence" value="ECO:0007669"/>
    <property type="project" value="InterPro"/>
</dbReference>
<dbReference type="SUPFAM" id="SSF143422">
    <property type="entry name" value="Transposase IS200-like"/>
    <property type="match status" value="1"/>
</dbReference>
<name>A0A5C5ZZQ6_9BACT</name>
<keyword evidence="2" id="KW-1185">Reference proteome</keyword>
<sequence length="231" mass="26777">MHRRLRLAVKRKTKPNEQDRSSRMIHGYHVIMPMYGFWLPNDPRGSWSDFVRRWEIAKFGTSTKTLERRSLSELSSEELETRDAAKRALQYDPVSVTGQQAVSIAKGFATQISKSNYTVWACSILPEHTHLVIARHTYKVEQMVNLLKGAATRQIAEDQLHPFQEITPEGDRLPRMWAAHEWKQYLDSEQAIEQAIEYVVQNPIKEDIHAQQWSFVTPFAGLNTAGWTTYH</sequence>
<gene>
    <name evidence="1" type="ORF">Pla100_45290</name>
</gene>
<dbReference type="Proteomes" id="UP000316213">
    <property type="component" value="Unassembled WGS sequence"/>
</dbReference>
<evidence type="ECO:0008006" key="3">
    <source>
        <dbReference type="Google" id="ProtNLM"/>
    </source>
</evidence>
<evidence type="ECO:0000313" key="2">
    <source>
        <dbReference type="Proteomes" id="UP000316213"/>
    </source>
</evidence>
<protein>
    <recommendedName>
        <fullName evidence="3">Transposase IS200-like domain-containing protein</fullName>
    </recommendedName>
</protein>
<dbReference type="GO" id="GO:0006313">
    <property type="term" value="P:DNA transposition"/>
    <property type="evidence" value="ECO:0007669"/>
    <property type="project" value="InterPro"/>
</dbReference>